<sequence length="471" mass="50883">MSGDALTGAEIEAYLGRLWQRAVTVEGLARIPGGASRETYRFDAHDGEKTHRLILRREPAKGLIDTESETEFRAYQSAAGVVPVPHAVVLERDGAELGRPFFIMERIEGGEVAGSFARDPFGTHCQTLGEDFFGALGRLAAHDPTGSPLAQHAPAPAPDQCWRVALDYWEGVIDEDALSPQPIAKAAIRWLRANPPPPAQRVAIVHGDYRSGNVMHDGAGKMLAMFDWEMAHLGDPLEDLGWALDPIWDHFAPGMSCGMLPRDEAIAAWERTSGLTAEPAAMRWWSLFASVKGIAIWISAFREFVDGGRQDPVLAVSGWYTARRQDAIIAAQLGGRHYDPVPVMPSSDLAQVLIGAGIAAAGAGEKMGAVDAFAGSTLTVAALLALLGAQEAEKAAAWRMADIRDMRRLLGEDAPITHEGEMLDALDGIWGTLATALIAQHDEVAEADGDEAPFLDFYRESAARRELAWPL</sequence>
<dbReference type="GO" id="GO:0016740">
    <property type="term" value="F:transferase activity"/>
    <property type="evidence" value="ECO:0007669"/>
    <property type="project" value="UniProtKB-KW"/>
</dbReference>
<dbReference type="Gene3D" id="3.30.200.20">
    <property type="entry name" value="Phosphorylase Kinase, domain 1"/>
    <property type="match status" value="1"/>
</dbReference>
<accession>A0A245ZKE4</accession>
<dbReference type="EMBL" id="NBBI01000003">
    <property type="protein sequence ID" value="OWK30220.1"/>
    <property type="molecule type" value="Genomic_DNA"/>
</dbReference>
<keyword evidence="3" id="KW-1185">Reference proteome</keyword>
<dbReference type="OrthoDB" id="3806873at2"/>
<dbReference type="InterPro" id="IPR041726">
    <property type="entry name" value="ACAD10_11_N"/>
</dbReference>
<dbReference type="SUPFAM" id="SSF56112">
    <property type="entry name" value="Protein kinase-like (PK-like)"/>
    <property type="match status" value="1"/>
</dbReference>
<evidence type="ECO:0000313" key="2">
    <source>
        <dbReference type="EMBL" id="OWK30220.1"/>
    </source>
</evidence>
<comment type="caution">
    <text evidence="2">The sequence shown here is derived from an EMBL/GenBank/DDBJ whole genome shotgun (WGS) entry which is preliminary data.</text>
</comment>
<dbReference type="Gene3D" id="3.90.1200.10">
    <property type="match status" value="1"/>
</dbReference>
<dbReference type="InterPro" id="IPR051678">
    <property type="entry name" value="AGP_Transferase"/>
</dbReference>
<name>A0A245ZKE4_9SPHN</name>
<dbReference type="Pfam" id="PF01636">
    <property type="entry name" value="APH"/>
    <property type="match status" value="1"/>
</dbReference>
<evidence type="ECO:0000259" key="1">
    <source>
        <dbReference type="Pfam" id="PF01636"/>
    </source>
</evidence>
<organism evidence="2 3">
    <name type="scientific">Sphingomonas dokdonensis</name>
    <dbReference type="NCBI Taxonomy" id="344880"/>
    <lineage>
        <taxon>Bacteria</taxon>
        <taxon>Pseudomonadati</taxon>
        <taxon>Pseudomonadota</taxon>
        <taxon>Alphaproteobacteria</taxon>
        <taxon>Sphingomonadales</taxon>
        <taxon>Sphingomonadaceae</taxon>
        <taxon>Sphingomonas</taxon>
    </lineage>
</organism>
<feature type="domain" description="Aminoglycoside phosphotransferase" evidence="1">
    <location>
        <begin position="29"/>
        <end position="259"/>
    </location>
</feature>
<dbReference type="InterPro" id="IPR011009">
    <property type="entry name" value="Kinase-like_dom_sf"/>
</dbReference>
<dbReference type="Proteomes" id="UP000197290">
    <property type="component" value="Unassembled WGS sequence"/>
</dbReference>
<dbReference type="PANTHER" id="PTHR21310">
    <property type="entry name" value="AMINOGLYCOSIDE PHOSPHOTRANSFERASE-RELATED-RELATED"/>
    <property type="match status" value="1"/>
</dbReference>
<keyword evidence="2" id="KW-0808">Transferase</keyword>
<dbReference type="PANTHER" id="PTHR21310:SF57">
    <property type="entry name" value="BLR2944 PROTEIN"/>
    <property type="match status" value="1"/>
</dbReference>
<gene>
    <name evidence="2" type="ORF">SPDO_19030</name>
</gene>
<reference evidence="2 3" key="1">
    <citation type="submission" date="2017-03" db="EMBL/GenBank/DDBJ databases">
        <title>Genome sequence of Sphingomonas dokdonensis DSM 21029.</title>
        <authorList>
            <person name="Poehlein A."/>
            <person name="Wuebbeler J.H."/>
            <person name="Steinbuechel A."/>
            <person name="Daniel R."/>
        </authorList>
    </citation>
    <scope>NUCLEOTIDE SEQUENCE [LARGE SCALE GENOMIC DNA]</scope>
    <source>
        <strain evidence="2 3">DSM 21029</strain>
    </source>
</reference>
<proteinExistence type="predicted"/>
<dbReference type="InterPro" id="IPR002575">
    <property type="entry name" value="Aminoglycoside_PTrfase"/>
</dbReference>
<protein>
    <submittedName>
        <fullName evidence="2">Phosphotransferase enzyme family protein</fullName>
    </submittedName>
</protein>
<dbReference type="RefSeq" id="WP_088367232.1">
    <property type="nucleotide sequence ID" value="NZ_NBBI01000003.1"/>
</dbReference>
<dbReference type="CDD" id="cd05154">
    <property type="entry name" value="ACAD10_11_N-like"/>
    <property type="match status" value="1"/>
</dbReference>
<dbReference type="AlphaFoldDB" id="A0A245ZKE4"/>
<evidence type="ECO:0000313" key="3">
    <source>
        <dbReference type="Proteomes" id="UP000197290"/>
    </source>
</evidence>